<feature type="compositionally biased region" description="Basic and acidic residues" evidence="1">
    <location>
        <begin position="472"/>
        <end position="495"/>
    </location>
</feature>
<feature type="compositionally biased region" description="Low complexity" evidence="1">
    <location>
        <begin position="1"/>
        <end position="13"/>
    </location>
</feature>
<evidence type="ECO:0000256" key="1">
    <source>
        <dbReference type="SAM" id="MobiDB-lite"/>
    </source>
</evidence>
<name>A0A8H4LXQ6_9HYPO</name>
<keyword evidence="3" id="KW-1185">Reference proteome</keyword>
<feature type="compositionally biased region" description="Polar residues" evidence="1">
    <location>
        <begin position="462"/>
        <end position="471"/>
    </location>
</feature>
<feature type="region of interest" description="Disordered" evidence="1">
    <location>
        <begin position="1"/>
        <end position="21"/>
    </location>
</feature>
<dbReference type="OrthoDB" id="10619562at2759"/>
<feature type="compositionally biased region" description="Basic and acidic residues" evidence="1">
    <location>
        <begin position="293"/>
        <end position="305"/>
    </location>
</feature>
<accession>A0A8H4LXQ6</accession>
<dbReference type="Proteomes" id="UP000557566">
    <property type="component" value="Unassembled WGS sequence"/>
</dbReference>
<sequence length="524" mass="57490">MATKPSSSAPSSSRGTRGVSVPQKSIMASVKEWLGNIRKHFNRHCEELPAEAQNTALLVGDWRLFCALEAHLRDGVLDDYLRKHCTGCRWICLIFASRYPYLAEIGIRVILLPGGRPPPRPPSASAEDASRVGAISRSHPQVQTDWASLQPGDRLARIGTEALRRYLLVPKPSEAPRSKPVGPLSAQDLRTCEDALNIEDTFAKHPIISTEAVVASYLAWHIETQQDVDMEDASSVCGGTETRNSPRAAEEESTASRELRAGPNMDGDSPEVQGDDGPRQEERGDSPEVQGDDGPRQGERLEPLQERAWQTRAEEGSSDANDQAAAPSHWHSAPPSPIQTPLPRPREAPRAKTTGKRHRICQTWGQTWGHAGKRRRTTEGPRQEEEAEVESDEPWSSGAESEEALAGPERPLRAGTPSGRLLRLRDLQHHDHVSDHGSDLGMMDLDMADQESLAGDAERPRTTTPSQIQAQENEHSKSEEDHPGRASDAPSRLDNRSDAEALISIRSIPFPTIIAIAILAPRLP</sequence>
<feature type="compositionally biased region" description="Low complexity" evidence="1">
    <location>
        <begin position="324"/>
        <end position="333"/>
    </location>
</feature>
<feature type="compositionally biased region" description="Pro residues" evidence="1">
    <location>
        <begin position="334"/>
        <end position="343"/>
    </location>
</feature>
<dbReference type="AlphaFoldDB" id="A0A8H4LXQ6"/>
<gene>
    <name evidence="2" type="ORF">G6O67_003999</name>
</gene>
<comment type="caution">
    <text evidence="2">The sequence shown here is derived from an EMBL/GenBank/DDBJ whole genome shotgun (WGS) entry which is preliminary data.</text>
</comment>
<evidence type="ECO:0000313" key="2">
    <source>
        <dbReference type="EMBL" id="KAF4507508.1"/>
    </source>
</evidence>
<dbReference type="EMBL" id="JAAVMX010000005">
    <property type="protein sequence ID" value="KAF4507508.1"/>
    <property type="molecule type" value="Genomic_DNA"/>
</dbReference>
<organism evidence="2 3">
    <name type="scientific">Ophiocordyceps sinensis</name>
    <dbReference type="NCBI Taxonomy" id="72228"/>
    <lineage>
        <taxon>Eukaryota</taxon>
        <taxon>Fungi</taxon>
        <taxon>Dikarya</taxon>
        <taxon>Ascomycota</taxon>
        <taxon>Pezizomycotina</taxon>
        <taxon>Sordariomycetes</taxon>
        <taxon>Hypocreomycetidae</taxon>
        <taxon>Hypocreales</taxon>
        <taxon>Ophiocordycipitaceae</taxon>
        <taxon>Ophiocordyceps</taxon>
    </lineage>
</organism>
<protein>
    <submittedName>
        <fullName evidence="2">Uncharacterized protein</fullName>
    </submittedName>
</protein>
<feature type="region of interest" description="Disordered" evidence="1">
    <location>
        <begin position="230"/>
        <end position="495"/>
    </location>
</feature>
<feature type="compositionally biased region" description="Basic and acidic residues" evidence="1">
    <location>
        <begin position="423"/>
        <end position="438"/>
    </location>
</feature>
<reference evidence="2 3" key="1">
    <citation type="journal article" date="2020" name="Genome Biol. Evol.">
        <title>A new high-quality draft genome assembly of the Chinese cordyceps Ophiocordyceps sinensis.</title>
        <authorList>
            <person name="Shu R."/>
            <person name="Zhang J."/>
            <person name="Meng Q."/>
            <person name="Zhang H."/>
            <person name="Zhou G."/>
            <person name="Li M."/>
            <person name="Wu P."/>
            <person name="Zhao Y."/>
            <person name="Chen C."/>
            <person name="Qin Q."/>
        </authorList>
    </citation>
    <scope>NUCLEOTIDE SEQUENCE [LARGE SCALE GENOMIC DNA]</scope>
    <source>
        <strain evidence="2 3">IOZ07</strain>
    </source>
</reference>
<evidence type="ECO:0000313" key="3">
    <source>
        <dbReference type="Proteomes" id="UP000557566"/>
    </source>
</evidence>
<feature type="compositionally biased region" description="Basic and acidic residues" evidence="1">
    <location>
        <begin position="248"/>
        <end position="260"/>
    </location>
</feature>
<proteinExistence type="predicted"/>
<feature type="compositionally biased region" description="Basic and acidic residues" evidence="1">
    <location>
        <begin position="276"/>
        <end position="286"/>
    </location>
</feature>